<feature type="transmembrane region" description="Helical" evidence="7">
    <location>
        <begin position="163"/>
        <end position="183"/>
    </location>
</feature>
<evidence type="ECO:0000256" key="3">
    <source>
        <dbReference type="ARBA" id="ARBA00022692"/>
    </source>
</evidence>
<feature type="transmembrane region" description="Helical" evidence="7">
    <location>
        <begin position="64"/>
        <end position="86"/>
    </location>
</feature>
<feature type="transmembrane region" description="Helical" evidence="7">
    <location>
        <begin position="244"/>
        <end position="268"/>
    </location>
</feature>
<feature type="transmembrane region" description="Helical" evidence="7">
    <location>
        <begin position="125"/>
        <end position="143"/>
    </location>
</feature>
<evidence type="ECO:0000256" key="6">
    <source>
        <dbReference type="ARBA" id="ARBA00023136"/>
    </source>
</evidence>
<keyword evidence="10" id="KW-1185">Reference proteome</keyword>
<evidence type="ECO:0000256" key="2">
    <source>
        <dbReference type="ARBA" id="ARBA00009045"/>
    </source>
</evidence>
<dbReference type="AlphaFoldDB" id="A0A4D6HGA9"/>
<dbReference type="OrthoDB" id="205691at2157"/>
<feature type="transmembrane region" description="Helical" evidence="7">
    <location>
        <begin position="195"/>
        <end position="224"/>
    </location>
</feature>
<dbReference type="GO" id="GO:0004252">
    <property type="term" value="F:serine-type endopeptidase activity"/>
    <property type="evidence" value="ECO:0007669"/>
    <property type="project" value="InterPro"/>
</dbReference>
<feature type="transmembrane region" description="Helical" evidence="7">
    <location>
        <begin position="280"/>
        <end position="301"/>
    </location>
</feature>
<dbReference type="GeneID" id="39848870"/>
<evidence type="ECO:0000313" key="10">
    <source>
        <dbReference type="Proteomes" id="UP000296706"/>
    </source>
</evidence>
<dbReference type="InterPro" id="IPR035952">
    <property type="entry name" value="Rhomboid-like_sf"/>
</dbReference>
<protein>
    <submittedName>
        <fullName evidence="9">Rhomboid family intramembrane serine protease</fullName>
    </submittedName>
</protein>
<keyword evidence="9" id="KW-0645">Protease</keyword>
<evidence type="ECO:0000313" key="9">
    <source>
        <dbReference type="EMBL" id="QCC52158.1"/>
    </source>
</evidence>
<dbReference type="GO" id="GO:0006508">
    <property type="term" value="P:proteolysis"/>
    <property type="evidence" value="ECO:0007669"/>
    <property type="project" value="UniProtKB-KW"/>
</dbReference>
<dbReference type="InterPro" id="IPR022764">
    <property type="entry name" value="Peptidase_S54_rhomboid_dom"/>
</dbReference>
<dbReference type="PANTHER" id="PTHR43731:SF14">
    <property type="entry name" value="PRESENILIN-ASSOCIATED RHOMBOID-LIKE PROTEIN, MITOCHONDRIAL"/>
    <property type="match status" value="1"/>
</dbReference>
<gene>
    <name evidence="9" type="ORF">DV733_13375</name>
</gene>
<proteinExistence type="inferred from homology"/>
<dbReference type="Proteomes" id="UP000296706">
    <property type="component" value="Chromosome"/>
</dbReference>
<keyword evidence="5 7" id="KW-1133">Transmembrane helix</keyword>
<dbReference type="KEGG" id="hsn:DV733_13375"/>
<feature type="transmembrane region" description="Helical" evidence="7">
    <location>
        <begin position="25"/>
        <end position="43"/>
    </location>
</feature>
<keyword evidence="3 7" id="KW-0812">Transmembrane</keyword>
<comment type="similarity">
    <text evidence="2">Belongs to the peptidase S54 family.</text>
</comment>
<name>A0A4D6HGA9_9EURY</name>
<feature type="domain" description="Peptidase S54 rhomboid" evidence="8">
    <location>
        <begin position="111"/>
        <end position="270"/>
    </location>
</feature>
<feature type="transmembrane region" description="Helical" evidence="7">
    <location>
        <begin position="98"/>
        <end position="118"/>
    </location>
</feature>
<dbReference type="InterPro" id="IPR050925">
    <property type="entry name" value="Rhomboid_protease_S54"/>
</dbReference>
<dbReference type="Pfam" id="PF01694">
    <property type="entry name" value="Rhomboid"/>
    <property type="match status" value="1"/>
</dbReference>
<evidence type="ECO:0000259" key="8">
    <source>
        <dbReference type="Pfam" id="PF01694"/>
    </source>
</evidence>
<evidence type="ECO:0000256" key="5">
    <source>
        <dbReference type="ARBA" id="ARBA00022989"/>
    </source>
</evidence>
<keyword evidence="6 7" id="KW-0472">Membrane</keyword>
<sequence>MSISVDIPLVVGFLRRAIMDGVPPWPLQLLVVVVAMLSIGVLYRQHGPNGAIARRLRSRLLLGVPWGTLLTVAFLLAVYLFVQGAYSGDIFDPQAPVTYPFVAYSFEYPLGIVTAAFSHQNFNHLLGNAISLVVFGAICEYAVGHFPHQRGTQAGGDWRSSPYGRPLAIFLVILLSGLALTVATPGPIIGFSGVVYALAGFALLVRPLSAVAALLATDVLRLLYNAFTTPVSAFATGGLGTRTVWFADISAIGHFLGFLVGVLVAVAYLRRRESSPSRSLVFGAVLTYGLVQQLWLVYWPAGDGQFVLHRAAGVALVFGVATVVVLAIGEREPLVPTGESVPSKSTLARTGLVTVVLSCALAGVALNTTTFEGTDLPNDPVEVRDYQIGYAENVTDQLYSVEVPLVDLPQIEAQTAVETSGVIVTSERRHVWDVHTTADRLAQSGVARVRVGGVGWRETVWVTRTTWTVVGGEQTYRVSLYPPDSQPRLAYTSEPATAEAIIANRSITLRPAGTDFEIAVSRNNETLGVAAMPEDGGSVTVGDIRFDRRGRNLIANAEGTRVRIANKKIPPLRRN</sequence>
<dbReference type="PANTHER" id="PTHR43731">
    <property type="entry name" value="RHOMBOID PROTEASE"/>
    <property type="match status" value="1"/>
</dbReference>
<dbReference type="SUPFAM" id="SSF144091">
    <property type="entry name" value="Rhomboid-like"/>
    <property type="match status" value="1"/>
</dbReference>
<evidence type="ECO:0000256" key="1">
    <source>
        <dbReference type="ARBA" id="ARBA00004141"/>
    </source>
</evidence>
<dbReference type="EMBL" id="CP031310">
    <property type="protein sequence ID" value="QCC52158.1"/>
    <property type="molecule type" value="Genomic_DNA"/>
</dbReference>
<feature type="transmembrane region" description="Helical" evidence="7">
    <location>
        <begin position="307"/>
        <end position="327"/>
    </location>
</feature>
<accession>A0A4D6HGA9</accession>
<dbReference type="RefSeq" id="WP_049992484.1">
    <property type="nucleotide sequence ID" value="NZ_CP031310.1"/>
</dbReference>
<evidence type="ECO:0000256" key="4">
    <source>
        <dbReference type="ARBA" id="ARBA00022801"/>
    </source>
</evidence>
<dbReference type="GO" id="GO:0016020">
    <property type="term" value="C:membrane"/>
    <property type="evidence" value="ECO:0007669"/>
    <property type="project" value="UniProtKB-SubCell"/>
</dbReference>
<evidence type="ECO:0000256" key="7">
    <source>
        <dbReference type="SAM" id="Phobius"/>
    </source>
</evidence>
<dbReference type="Gene3D" id="1.20.1540.10">
    <property type="entry name" value="Rhomboid-like"/>
    <property type="match status" value="1"/>
</dbReference>
<comment type="subcellular location">
    <subcellularLocation>
        <location evidence="1">Membrane</location>
        <topology evidence="1">Multi-pass membrane protein</topology>
    </subcellularLocation>
</comment>
<keyword evidence="4" id="KW-0378">Hydrolase</keyword>
<reference evidence="9 10" key="1">
    <citation type="journal article" date="2019" name="Nat. Commun.">
        <title>A new type of DNA phosphorothioation-based antiviral system in archaea.</title>
        <authorList>
            <person name="Xiong L."/>
            <person name="Liu S."/>
            <person name="Chen S."/>
            <person name="Xiao Y."/>
            <person name="Zhu B."/>
            <person name="Gao Y."/>
            <person name="Zhang Y."/>
            <person name="Chen B."/>
            <person name="Luo J."/>
            <person name="Deng Z."/>
            <person name="Chen X."/>
            <person name="Wang L."/>
            <person name="Chen S."/>
        </authorList>
    </citation>
    <scope>NUCLEOTIDE SEQUENCE [LARGE SCALE GENOMIC DNA]</scope>
    <source>
        <strain evidence="9 10">CBA1105</strain>
    </source>
</reference>
<organism evidence="9 10">
    <name type="scientific">Halapricum salinum</name>
    <dbReference type="NCBI Taxonomy" id="1457250"/>
    <lineage>
        <taxon>Archaea</taxon>
        <taxon>Methanobacteriati</taxon>
        <taxon>Methanobacteriota</taxon>
        <taxon>Stenosarchaea group</taxon>
        <taxon>Halobacteria</taxon>
        <taxon>Halobacteriales</taxon>
        <taxon>Haloarculaceae</taxon>
        <taxon>Halapricum</taxon>
    </lineage>
</organism>